<gene>
    <name evidence="2" type="ORF">RAS12_28100</name>
</gene>
<evidence type="ECO:0000313" key="2">
    <source>
        <dbReference type="EMBL" id="WMD20420.1"/>
    </source>
</evidence>
<dbReference type="RefSeq" id="WP_306943575.1">
    <property type="nucleotide sequence ID" value="NZ_CP132976.1"/>
</dbReference>
<dbReference type="InterPro" id="IPR025058">
    <property type="entry name" value="DUF3995"/>
</dbReference>
<protein>
    <submittedName>
        <fullName evidence="2">DUF3995 domain-containing protein</fullName>
    </submittedName>
</protein>
<dbReference type="Proteomes" id="UP001234798">
    <property type="component" value="Chromosome"/>
</dbReference>
<feature type="transmembrane region" description="Helical" evidence="1">
    <location>
        <begin position="6"/>
        <end position="25"/>
    </location>
</feature>
<keyword evidence="1" id="KW-0472">Membrane</keyword>
<proteinExistence type="predicted"/>
<sequence length="144" mass="15070">MQAIIAALTSAVFVVLSLWHMYWALGGRLAHQAALPIKNGKPLFRPSAVGTFVVGLALMAFAALVAVNAGLLGTGGAAPAWLRWAGAAVALALLGRAIGDFRYVGFFKRLGDEPFARLDTRVYSPLCVLLAAGVMAAGWPAYIS</sequence>
<dbReference type="EMBL" id="CP132976">
    <property type="protein sequence ID" value="WMD20420.1"/>
    <property type="molecule type" value="Genomic_DNA"/>
</dbReference>
<keyword evidence="3" id="KW-1185">Reference proteome</keyword>
<feature type="transmembrane region" description="Helical" evidence="1">
    <location>
        <begin position="122"/>
        <end position="142"/>
    </location>
</feature>
<feature type="transmembrane region" description="Helical" evidence="1">
    <location>
        <begin position="46"/>
        <end position="69"/>
    </location>
</feature>
<evidence type="ECO:0000313" key="3">
    <source>
        <dbReference type="Proteomes" id="UP001234798"/>
    </source>
</evidence>
<dbReference type="Pfam" id="PF13160">
    <property type="entry name" value="DUF3995"/>
    <property type="match status" value="1"/>
</dbReference>
<name>A0ABY9M0D3_9BURK</name>
<keyword evidence="1" id="KW-1133">Transmembrane helix</keyword>
<feature type="transmembrane region" description="Helical" evidence="1">
    <location>
        <begin position="81"/>
        <end position="101"/>
    </location>
</feature>
<evidence type="ECO:0000256" key="1">
    <source>
        <dbReference type="SAM" id="Phobius"/>
    </source>
</evidence>
<reference evidence="2 3" key="1">
    <citation type="submission" date="2023-08" db="EMBL/GenBank/DDBJ databases">
        <title>Achromobacter seleniivolatilans sp. nov., isolated from seleniferous soil.</title>
        <authorList>
            <person name="Zhang S."/>
            <person name="Li K."/>
            <person name="Peng J."/>
            <person name="Zhao Q."/>
            <person name="Wang H."/>
            <person name="Guo Y."/>
        </authorList>
    </citation>
    <scope>NUCLEOTIDE SEQUENCE [LARGE SCALE GENOMIC DNA]</scope>
    <source>
        <strain evidence="2 3">R39</strain>
    </source>
</reference>
<organism evidence="2 3">
    <name type="scientific">Achromobacter seleniivolatilans</name>
    <dbReference type="NCBI Taxonomy" id="3047478"/>
    <lineage>
        <taxon>Bacteria</taxon>
        <taxon>Pseudomonadati</taxon>
        <taxon>Pseudomonadota</taxon>
        <taxon>Betaproteobacteria</taxon>
        <taxon>Burkholderiales</taxon>
        <taxon>Alcaligenaceae</taxon>
        <taxon>Achromobacter</taxon>
    </lineage>
</organism>
<keyword evidence="1" id="KW-0812">Transmembrane</keyword>
<accession>A0ABY9M0D3</accession>